<dbReference type="EMBL" id="AAWS01000019">
    <property type="protein sequence ID" value="EAY27965.1"/>
    <property type="molecule type" value="Genomic_DNA"/>
</dbReference>
<dbReference type="eggNOG" id="ENOG502ZB2G">
    <property type="taxonomic scope" value="Bacteria"/>
</dbReference>
<reference evidence="1 2" key="1">
    <citation type="submission" date="2007-01" db="EMBL/GenBank/DDBJ databases">
        <authorList>
            <person name="Haygood M."/>
            <person name="Podell S."/>
            <person name="Anderson C."/>
            <person name="Hopkinson B."/>
            <person name="Roe K."/>
            <person name="Barbeau K."/>
            <person name="Gaasterland T."/>
            <person name="Ferriera S."/>
            <person name="Johnson J."/>
            <person name="Kravitz S."/>
            <person name="Beeson K."/>
            <person name="Sutton G."/>
            <person name="Rogers Y.-H."/>
            <person name="Friedman R."/>
            <person name="Frazier M."/>
            <person name="Venter J.C."/>
        </authorList>
    </citation>
    <scope>NUCLEOTIDE SEQUENCE [LARGE SCALE GENOMIC DNA]</scope>
    <source>
        <strain evidence="1 2">ATCC 23134</strain>
    </source>
</reference>
<comment type="caution">
    <text evidence="1">The sequence shown here is derived from an EMBL/GenBank/DDBJ whole genome shotgun (WGS) entry which is preliminary data.</text>
</comment>
<proteinExistence type="predicted"/>
<dbReference type="InterPro" id="IPR029470">
    <property type="entry name" value="PDDEXK_4"/>
</dbReference>
<evidence type="ECO:0000313" key="1">
    <source>
        <dbReference type="EMBL" id="EAY27965.1"/>
    </source>
</evidence>
<dbReference type="RefSeq" id="WP_002698622.1">
    <property type="nucleotide sequence ID" value="NZ_AAWS01000019.1"/>
</dbReference>
<evidence type="ECO:0008006" key="3">
    <source>
        <dbReference type="Google" id="ProtNLM"/>
    </source>
</evidence>
<keyword evidence="2" id="KW-1185">Reference proteome</keyword>
<dbReference type="AlphaFoldDB" id="A1ZNS6"/>
<evidence type="ECO:0000313" key="2">
    <source>
        <dbReference type="Proteomes" id="UP000004095"/>
    </source>
</evidence>
<name>A1ZNS6_MICM2</name>
<gene>
    <name evidence="1" type="ORF">M23134_02634</name>
</gene>
<dbReference type="Proteomes" id="UP000004095">
    <property type="component" value="Unassembled WGS sequence"/>
</dbReference>
<accession>A1ZNS6</accession>
<protein>
    <recommendedName>
        <fullName evidence="3">PD-(D/E)XK nuclease superfamily protein</fullName>
    </recommendedName>
</protein>
<dbReference type="OrthoDB" id="6346224at2"/>
<dbReference type="Pfam" id="PF14281">
    <property type="entry name" value="PDDEXK_4"/>
    <property type="match status" value="1"/>
</dbReference>
<organism evidence="1 2">
    <name type="scientific">Microscilla marina ATCC 23134</name>
    <dbReference type="NCBI Taxonomy" id="313606"/>
    <lineage>
        <taxon>Bacteria</taxon>
        <taxon>Pseudomonadati</taxon>
        <taxon>Bacteroidota</taxon>
        <taxon>Cytophagia</taxon>
        <taxon>Cytophagales</taxon>
        <taxon>Microscillaceae</taxon>
        <taxon>Microscilla</taxon>
    </lineage>
</organism>
<sequence length="414" mass="49523">MTPLVAELQDLEVFEQFVLDEAHHLEKIEQYLNRFNLFEVLGVDTQTQQHSNFIAWLLDPKGSHGIGQFFLKQLITHFHYLSKPDKIRYSLGDFEKTEILRDYEGVDILVLNDEVKFTICIKNFLDIPLYNAEEVLQHNYKLIENRWPGDEYTNYYLYITPRHPLRFIKQEVYFQHLAYSTLRSMINQVLTHAYLDTQVAFFIQSYIDSVDKNMMEDDEHIRLAQQIYKRHHKAIEFIMQHKPNLSGIFTQVRQYFLAERHTEYKLLTPNDARVIRILPQEVYPIFVREQFASWEGSGAMFAIELFFEAERIWVQFCFGGIWGHKNKPEEKHRLQQIKTRYFDRMKTFSSLQSALVRDAKPTSSYPSIANFTLLKAEELSLDTPDMFDVFLERFKYFEQEVIRHWKHEVLLHLP</sequence>